<comment type="caution">
    <text evidence="10">The sequence shown here is derived from an EMBL/GenBank/DDBJ whole genome shotgun (WGS) entry which is preliminary data.</text>
</comment>
<evidence type="ECO:0000256" key="7">
    <source>
        <dbReference type="SAM" id="MobiDB-lite"/>
    </source>
</evidence>
<feature type="domain" description="Sodium/calcium exchanger membrane region" evidence="9">
    <location>
        <begin position="99"/>
        <end position="248"/>
    </location>
</feature>
<keyword evidence="5 8" id="KW-1133">Transmembrane helix</keyword>
<evidence type="ECO:0000256" key="8">
    <source>
        <dbReference type="SAM" id="Phobius"/>
    </source>
</evidence>
<reference evidence="10 11" key="1">
    <citation type="journal article" date="2018" name="Front. Microbiol.">
        <title>Prospects for Fungal Bioremediation of Acidic Radioactive Waste Sites: Characterization and Genome Sequence of Rhodotorula taiwanensis MD1149.</title>
        <authorList>
            <person name="Tkavc R."/>
            <person name="Matrosova V.Y."/>
            <person name="Grichenko O.E."/>
            <person name="Gostincar C."/>
            <person name="Volpe R.P."/>
            <person name="Klimenkova P."/>
            <person name="Gaidamakova E.K."/>
            <person name="Zhou C.E."/>
            <person name="Stewart B.J."/>
            <person name="Lyman M.G."/>
            <person name="Malfatti S.A."/>
            <person name="Rubinfeld B."/>
            <person name="Courtot M."/>
            <person name="Singh J."/>
            <person name="Dalgard C.L."/>
            <person name="Hamilton T."/>
            <person name="Frey K.G."/>
            <person name="Gunde-Cimerman N."/>
            <person name="Dugan L."/>
            <person name="Daly M.J."/>
        </authorList>
    </citation>
    <scope>NUCLEOTIDE SEQUENCE [LARGE SCALE GENOMIC DNA]</scope>
    <source>
        <strain evidence="10 11">MD1149</strain>
    </source>
</reference>
<evidence type="ECO:0000256" key="3">
    <source>
        <dbReference type="ARBA" id="ARBA00022448"/>
    </source>
</evidence>
<feature type="compositionally biased region" description="Polar residues" evidence="7">
    <location>
        <begin position="541"/>
        <end position="553"/>
    </location>
</feature>
<dbReference type="Proteomes" id="UP000237144">
    <property type="component" value="Unassembled WGS sequence"/>
</dbReference>
<evidence type="ECO:0000313" key="10">
    <source>
        <dbReference type="EMBL" id="POY72455.1"/>
    </source>
</evidence>
<dbReference type="EMBL" id="PJQD01000048">
    <property type="protein sequence ID" value="POY72455.1"/>
    <property type="molecule type" value="Genomic_DNA"/>
</dbReference>
<organism evidence="10 11">
    <name type="scientific">Rhodotorula taiwanensis</name>
    <dbReference type="NCBI Taxonomy" id="741276"/>
    <lineage>
        <taxon>Eukaryota</taxon>
        <taxon>Fungi</taxon>
        <taxon>Dikarya</taxon>
        <taxon>Basidiomycota</taxon>
        <taxon>Pucciniomycotina</taxon>
        <taxon>Microbotryomycetes</taxon>
        <taxon>Sporidiobolales</taxon>
        <taxon>Sporidiobolaceae</taxon>
        <taxon>Rhodotorula</taxon>
    </lineage>
</organism>
<feature type="compositionally biased region" description="Polar residues" evidence="7">
    <location>
        <begin position="300"/>
        <end position="309"/>
    </location>
</feature>
<dbReference type="PANTHER" id="PTHR12266:SF0">
    <property type="entry name" value="MITOCHONDRIAL SODIUM_CALCIUM EXCHANGER PROTEIN"/>
    <property type="match status" value="1"/>
</dbReference>
<evidence type="ECO:0000259" key="9">
    <source>
        <dbReference type="Pfam" id="PF01699"/>
    </source>
</evidence>
<dbReference type="Gene3D" id="1.20.1420.30">
    <property type="entry name" value="NCX, central ion-binding region"/>
    <property type="match status" value="2"/>
</dbReference>
<keyword evidence="3" id="KW-0813">Transport</keyword>
<sequence>MAPTGGRPRRDRRELYVALAAVFVLNLVCYRALNPLRTLATDRNDAANPTRLSRRAVAGGTGHDQHDTEDSEALIDWLGWYISAQPGPDRVAVFSLMTLWLVFLFAFVGICASEFFCPNLSHISSRLGLSESVVSTPAFLHEVAAGVTFLAFSNGSPDVFSTFSALKSNSGSLAIGELLGAASFITSVVAGTMALITPFRVARRTFLRDVGFFSVAVTLTLCILYDGSIHLWEALLMVGLYVIYVAYVAIGSWWEARSAAKKRALREARGETQEEEGLEDILDGEVEWEGAGQIALPPSGLSTPKSTASARDGPPSAHQSPLLNPLQSPILNAMSRSQSQSSFSRGTAARPPPTPLIHQHRRLRSRSVRPSLLGAIEFADVVNSLASDQSSAANVLSVFGGAHQHHAHSHDVLEDISAHSHDGLSPKVGRRRAHSQPGPLQLEGNEDTLANSVLRDAERRNAGPKRSPLGPRRWTADRESTDVAEPRGIVDLSKGVDDPWRDARSPLSAANGHARSRSAATVPSIYLTSENGSDTVLGARRSSSSETIKATPSPSLPAPSKRQIAWALVNALFPSMQSFVSKSIVGKTTALLCVPALFALNLTLPVAEEPPCDEKCEWTEEKGGRHADDSHNESDADDTAVERIGRTLRSPATAASPARPHGHGHDHDHDASSTHRLQHLRAEGAEADAPSPSLAWGEVTRDPLEPLNLGSPAVALQQNPLEEFGVVQNHDRGDAAQQYGSATEDDEEEAAREIVTRSLTAVQCALGPVFVVTALSGPFHFSLTLLCRPADNLVWYYPLAALAFGLLFAVPAYRYFTTSRHRWRILLSFLGFGIAMVWILMIVNEVVGVLQVRDDSVAGSAECSTNFIPFSAGQTLGHIFGISDAILGLTIFAMGNSLGDLVANATVARMGYPAMAVAACFGGPMLNILLGVGLSGSYLILLGPARGQPIHIAIGHTLRVSGVGLLVILLATLICVPLNGYRMSKRVGAALIIAYLCLLFTNIAVEIWL</sequence>
<comment type="similarity">
    <text evidence="2">Belongs to the Ca(2+):cation antiporter (CaCA) (TC 2.A.19) family.</text>
</comment>
<feature type="region of interest" description="Disordered" evidence="7">
    <location>
        <begin position="618"/>
        <end position="677"/>
    </location>
</feature>
<dbReference type="InterPro" id="IPR051359">
    <property type="entry name" value="CaCA_antiporter"/>
</dbReference>
<dbReference type="Pfam" id="PF01699">
    <property type="entry name" value="Na_Ca_ex"/>
    <property type="match status" value="2"/>
</dbReference>
<dbReference type="GO" id="GO:0006874">
    <property type="term" value="P:intracellular calcium ion homeostasis"/>
    <property type="evidence" value="ECO:0007669"/>
    <property type="project" value="TreeGrafter"/>
</dbReference>
<dbReference type="STRING" id="741276.A0A2S5B6T3"/>
<gene>
    <name evidence="10" type="ORF">BMF94_4281</name>
</gene>
<accession>A0A2S5B6T3</accession>
<feature type="transmembrane region" description="Helical" evidence="8">
    <location>
        <begin position="825"/>
        <end position="843"/>
    </location>
</feature>
<dbReference type="GO" id="GO:0016020">
    <property type="term" value="C:membrane"/>
    <property type="evidence" value="ECO:0007669"/>
    <property type="project" value="UniProtKB-SubCell"/>
</dbReference>
<evidence type="ECO:0000256" key="1">
    <source>
        <dbReference type="ARBA" id="ARBA00004141"/>
    </source>
</evidence>
<comment type="subcellular location">
    <subcellularLocation>
        <location evidence="1">Membrane</location>
        <topology evidence="1">Multi-pass membrane protein</topology>
    </subcellularLocation>
</comment>
<feature type="region of interest" description="Disordered" evidence="7">
    <location>
        <begin position="419"/>
        <end position="482"/>
    </location>
</feature>
<dbReference type="AlphaFoldDB" id="A0A2S5B6T3"/>
<evidence type="ECO:0000256" key="6">
    <source>
        <dbReference type="ARBA" id="ARBA00023136"/>
    </source>
</evidence>
<dbReference type="GO" id="GO:0008324">
    <property type="term" value="F:monoatomic cation transmembrane transporter activity"/>
    <property type="evidence" value="ECO:0007669"/>
    <property type="project" value="TreeGrafter"/>
</dbReference>
<feature type="compositionally biased region" description="Low complexity" evidence="7">
    <location>
        <begin position="335"/>
        <end position="345"/>
    </location>
</feature>
<feature type="compositionally biased region" description="Basic and acidic residues" evidence="7">
    <location>
        <begin position="663"/>
        <end position="673"/>
    </location>
</feature>
<keyword evidence="6 8" id="KW-0472">Membrane</keyword>
<dbReference type="PANTHER" id="PTHR12266">
    <property type="entry name" value="NA+/CA2+ K+ INDEPENDENT EXCHANGER"/>
    <property type="match status" value="1"/>
</dbReference>
<feature type="transmembrane region" description="Helical" evidence="8">
    <location>
        <begin position="15"/>
        <end position="33"/>
    </location>
</feature>
<evidence type="ECO:0000256" key="2">
    <source>
        <dbReference type="ARBA" id="ARBA00008170"/>
    </source>
</evidence>
<feature type="transmembrane region" description="Helical" evidence="8">
    <location>
        <begin position="916"/>
        <end position="940"/>
    </location>
</feature>
<feature type="transmembrane region" description="Helical" evidence="8">
    <location>
        <begin position="91"/>
        <end position="112"/>
    </location>
</feature>
<feature type="transmembrane region" description="Helical" evidence="8">
    <location>
        <begin position="759"/>
        <end position="781"/>
    </location>
</feature>
<feature type="compositionally biased region" description="Polar residues" evidence="7">
    <location>
        <begin position="317"/>
        <end position="330"/>
    </location>
</feature>
<feature type="transmembrane region" description="Helical" evidence="8">
    <location>
        <begin position="960"/>
        <end position="980"/>
    </location>
</feature>
<dbReference type="InterPro" id="IPR044880">
    <property type="entry name" value="NCX_ion-bd_dom_sf"/>
</dbReference>
<feature type="compositionally biased region" description="Basic and acidic residues" evidence="7">
    <location>
        <begin position="618"/>
        <end position="645"/>
    </location>
</feature>
<keyword evidence="4 8" id="KW-0812">Transmembrane</keyword>
<feature type="transmembrane region" description="Helical" evidence="8">
    <location>
        <begin position="987"/>
        <end position="1008"/>
    </location>
</feature>
<feature type="compositionally biased region" description="Low complexity" evidence="7">
    <location>
        <begin position="649"/>
        <end position="659"/>
    </location>
</feature>
<dbReference type="OrthoDB" id="407410at2759"/>
<feature type="region of interest" description="Disordered" evidence="7">
    <location>
        <begin position="295"/>
        <end position="364"/>
    </location>
</feature>
<feature type="transmembrane region" description="Helical" evidence="8">
    <location>
        <begin position="876"/>
        <end position="895"/>
    </location>
</feature>
<protein>
    <recommendedName>
        <fullName evidence="9">Sodium/calcium exchanger membrane region domain-containing protein</fullName>
    </recommendedName>
</protein>
<feature type="transmembrane region" description="Helical" evidence="8">
    <location>
        <begin position="210"/>
        <end position="228"/>
    </location>
</feature>
<proteinExistence type="inferred from homology"/>
<evidence type="ECO:0000256" key="4">
    <source>
        <dbReference type="ARBA" id="ARBA00022692"/>
    </source>
</evidence>
<dbReference type="InterPro" id="IPR004837">
    <property type="entry name" value="NaCa_Exmemb"/>
</dbReference>
<evidence type="ECO:0000313" key="11">
    <source>
        <dbReference type="Proteomes" id="UP000237144"/>
    </source>
</evidence>
<feature type="region of interest" description="Disordered" evidence="7">
    <location>
        <begin position="533"/>
        <end position="559"/>
    </location>
</feature>
<keyword evidence="11" id="KW-1185">Reference proteome</keyword>
<evidence type="ECO:0000256" key="5">
    <source>
        <dbReference type="ARBA" id="ARBA00022989"/>
    </source>
</evidence>
<feature type="transmembrane region" description="Helical" evidence="8">
    <location>
        <begin position="793"/>
        <end position="813"/>
    </location>
</feature>
<name>A0A2S5B6T3_9BASI</name>
<feature type="transmembrane region" description="Helical" evidence="8">
    <location>
        <begin position="234"/>
        <end position="254"/>
    </location>
</feature>
<feature type="transmembrane region" description="Helical" evidence="8">
    <location>
        <begin position="173"/>
        <end position="198"/>
    </location>
</feature>
<feature type="domain" description="Sodium/calcium exchanger membrane region" evidence="9">
    <location>
        <begin position="828"/>
        <end position="1003"/>
    </location>
</feature>